<dbReference type="AlphaFoldDB" id="A0A5C4NA97"/>
<evidence type="ECO:0000313" key="4">
    <source>
        <dbReference type="Proteomes" id="UP000305709"/>
    </source>
</evidence>
<protein>
    <submittedName>
        <fullName evidence="3">PAS domain S-box protein</fullName>
    </submittedName>
</protein>
<dbReference type="InterPro" id="IPR052155">
    <property type="entry name" value="Biofilm_reg_signaling"/>
</dbReference>
<feature type="domain" description="PAS" evidence="1">
    <location>
        <begin position="176"/>
        <end position="246"/>
    </location>
</feature>
<dbReference type="CDD" id="cd00130">
    <property type="entry name" value="PAS"/>
    <property type="match status" value="1"/>
</dbReference>
<dbReference type="InterPro" id="IPR003018">
    <property type="entry name" value="GAF"/>
</dbReference>
<dbReference type="Pfam" id="PF01590">
    <property type="entry name" value="GAF"/>
    <property type="match status" value="1"/>
</dbReference>
<dbReference type="PANTHER" id="PTHR44757">
    <property type="entry name" value="DIGUANYLATE CYCLASE DGCP"/>
    <property type="match status" value="1"/>
</dbReference>
<feature type="domain" description="PAC" evidence="2">
    <location>
        <begin position="560"/>
        <end position="612"/>
    </location>
</feature>
<organism evidence="3 4">
    <name type="scientific">Rubellimicrobium roseum</name>
    <dbReference type="NCBI Taxonomy" id="687525"/>
    <lineage>
        <taxon>Bacteria</taxon>
        <taxon>Pseudomonadati</taxon>
        <taxon>Pseudomonadota</taxon>
        <taxon>Alphaproteobacteria</taxon>
        <taxon>Rhodobacterales</taxon>
        <taxon>Roseobacteraceae</taxon>
        <taxon>Rubellimicrobium</taxon>
    </lineage>
</organism>
<sequence length="654" mass="71470">MNLANSSAHVPARPEPSARERFEALDWVATPLGPREGWPPELRFAAEAALSAGFPSLVYWGPDLVIAAYNDAYLPIAVGKVDPLGRANFDVWPESREAVAPFHARALAGETVTMRDACFPVDRGQGLEEVWFDFSLQPVRGEEGAVAGIFCTAFETTERVRAAREGARAEDALREQEARLRGVLDGMGEAFGILDRDFRILTFNRAALALEPRPLEEIVGRSHWEVYPGSEDSEIGRLYKRAMAERVPVSLEHRYVWEDGTARWLDMRAFPVEEGLAVFWRDITERKEVETALRASERRQSALLALEDVLRPLGEPEQIKAAAAELLGRELGAGRVTYAEVDEDAGVIRVARSFTARGMGDAAGEYRLAELGALVGLYRTGDTFVSADLWADARVRQAAERPEVEANGGRGVLDVPLVKEGRLVALLSVNDPAPRQWAEAEVRLAETVAERTWSAVERAQAEAALRASEAVAWARANELRTVLDAVPAAIWVAQDPSCAVITGNKVAAELLRLPTVIPNMSKGAPDPAPVAHFRVLDAEGREIATEDLPVQRAARGETLHEFEERIVFDDGSAVDVLGNATALLDEAGHVRGAVAAFVDITARKRAEERLRRATQAARMFTWETDQATGETTWGDGTAAIVGLPEEALLISTRN</sequence>
<gene>
    <name evidence="3" type="ORF">FHG71_22435</name>
</gene>
<dbReference type="RefSeq" id="WP_139083973.1">
    <property type="nucleotide sequence ID" value="NZ_VDFV01000089.1"/>
</dbReference>
<dbReference type="SUPFAM" id="SSF55785">
    <property type="entry name" value="PYP-like sensor domain (PAS domain)"/>
    <property type="match status" value="3"/>
</dbReference>
<evidence type="ECO:0000259" key="1">
    <source>
        <dbReference type="PROSITE" id="PS50112"/>
    </source>
</evidence>
<dbReference type="SMART" id="SM00065">
    <property type="entry name" value="GAF"/>
    <property type="match status" value="1"/>
</dbReference>
<reference evidence="3 4" key="1">
    <citation type="submission" date="2019-06" db="EMBL/GenBank/DDBJ databases">
        <authorList>
            <person name="Jiang L."/>
        </authorList>
    </citation>
    <scope>NUCLEOTIDE SEQUENCE [LARGE SCALE GENOMIC DNA]</scope>
    <source>
        <strain evidence="3 4">YIM 48858</strain>
    </source>
</reference>
<dbReference type="Pfam" id="PF13188">
    <property type="entry name" value="PAS_8"/>
    <property type="match status" value="1"/>
</dbReference>
<keyword evidence="4" id="KW-1185">Reference proteome</keyword>
<dbReference type="Gene3D" id="3.30.450.20">
    <property type="entry name" value="PAS domain"/>
    <property type="match status" value="4"/>
</dbReference>
<proteinExistence type="predicted"/>
<dbReference type="InterPro" id="IPR001610">
    <property type="entry name" value="PAC"/>
</dbReference>
<comment type="caution">
    <text evidence="3">The sequence shown here is derived from an EMBL/GenBank/DDBJ whole genome shotgun (WGS) entry which is preliminary data.</text>
</comment>
<dbReference type="Gene3D" id="3.30.450.40">
    <property type="match status" value="1"/>
</dbReference>
<dbReference type="SMART" id="SM00086">
    <property type="entry name" value="PAC"/>
    <property type="match status" value="3"/>
</dbReference>
<dbReference type="EMBL" id="VDFV01000089">
    <property type="protein sequence ID" value="TNC60031.1"/>
    <property type="molecule type" value="Genomic_DNA"/>
</dbReference>
<dbReference type="InterPro" id="IPR013656">
    <property type="entry name" value="PAS_4"/>
</dbReference>
<dbReference type="SMART" id="SM00091">
    <property type="entry name" value="PAS"/>
    <property type="match status" value="1"/>
</dbReference>
<dbReference type="PROSITE" id="PS50113">
    <property type="entry name" value="PAC"/>
    <property type="match status" value="1"/>
</dbReference>
<dbReference type="PROSITE" id="PS50112">
    <property type="entry name" value="PAS"/>
    <property type="match status" value="1"/>
</dbReference>
<evidence type="ECO:0000313" key="3">
    <source>
        <dbReference type="EMBL" id="TNC60031.1"/>
    </source>
</evidence>
<accession>A0A5C4NA97</accession>
<dbReference type="NCBIfam" id="TIGR00229">
    <property type="entry name" value="sensory_box"/>
    <property type="match status" value="2"/>
</dbReference>
<evidence type="ECO:0000259" key="2">
    <source>
        <dbReference type="PROSITE" id="PS50113"/>
    </source>
</evidence>
<dbReference type="InterPro" id="IPR035965">
    <property type="entry name" value="PAS-like_dom_sf"/>
</dbReference>
<dbReference type="OrthoDB" id="9816309at2"/>
<name>A0A5C4NA97_9RHOB</name>
<dbReference type="Proteomes" id="UP000305709">
    <property type="component" value="Unassembled WGS sequence"/>
</dbReference>
<dbReference type="PANTHER" id="PTHR44757:SF2">
    <property type="entry name" value="BIOFILM ARCHITECTURE MAINTENANCE PROTEIN MBAA"/>
    <property type="match status" value="1"/>
</dbReference>
<dbReference type="InterPro" id="IPR000014">
    <property type="entry name" value="PAS"/>
</dbReference>
<dbReference type="Pfam" id="PF08448">
    <property type="entry name" value="PAS_4"/>
    <property type="match status" value="3"/>
</dbReference>
<dbReference type="SUPFAM" id="SSF55781">
    <property type="entry name" value="GAF domain-like"/>
    <property type="match status" value="1"/>
</dbReference>
<dbReference type="InterPro" id="IPR000700">
    <property type="entry name" value="PAS-assoc_C"/>
</dbReference>
<dbReference type="InterPro" id="IPR029016">
    <property type="entry name" value="GAF-like_dom_sf"/>
</dbReference>